<evidence type="ECO:0000256" key="1">
    <source>
        <dbReference type="ARBA" id="ARBA00006987"/>
    </source>
</evidence>
<name>A0A2M8J2T5_9RHOB</name>
<protein>
    <recommendedName>
        <fullName evidence="4">Tripartite tricarboxylate transporter substrate binding protein</fullName>
    </recommendedName>
</protein>
<dbReference type="Gene3D" id="3.40.190.10">
    <property type="entry name" value="Periplasmic binding protein-like II"/>
    <property type="match status" value="1"/>
</dbReference>
<gene>
    <name evidence="2" type="ORF">CVM52_08965</name>
</gene>
<dbReference type="InterPro" id="IPR006311">
    <property type="entry name" value="TAT_signal"/>
</dbReference>
<evidence type="ECO:0000313" key="3">
    <source>
        <dbReference type="Proteomes" id="UP000231553"/>
    </source>
</evidence>
<comment type="similarity">
    <text evidence="1">Belongs to the UPF0065 (bug) family.</text>
</comment>
<accession>A0A2M8J2T5</accession>
<dbReference type="OrthoDB" id="8970543at2"/>
<dbReference type="PANTHER" id="PTHR42928:SF5">
    <property type="entry name" value="BLR1237 PROTEIN"/>
    <property type="match status" value="1"/>
</dbReference>
<dbReference type="Proteomes" id="UP000231553">
    <property type="component" value="Unassembled WGS sequence"/>
</dbReference>
<dbReference type="Pfam" id="PF03401">
    <property type="entry name" value="TctC"/>
    <property type="match status" value="1"/>
</dbReference>
<dbReference type="CDD" id="cd07012">
    <property type="entry name" value="PBP2_Bug_TTT"/>
    <property type="match status" value="1"/>
</dbReference>
<dbReference type="InterPro" id="IPR005064">
    <property type="entry name" value="BUG"/>
</dbReference>
<dbReference type="AlphaFoldDB" id="A0A2M8J2T5"/>
<evidence type="ECO:0008006" key="4">
    <source>
        <dbReference type="Google" id="ProtNLM"/>
    </source>
</evidence>
<dbReference type="PROSITE" id="PS51318">
    <property type="entry name" value="TAT"/>
    <property type="match status" value="1"/>
</dbReference>
<organism evidence="2 3">
    <name type="scientific">Pseudooceanicola lipolyticus</name>
    <dbReference type="NCBI Taxonomy" id="2029104"/>
    <lineage>
        <taxon>Bacteria</taxon>
        <taxon>Pseudomonadati</taxon>
        <taxon>Pseudomonadota</taxon>
        <taxon>Alphaproteobacteria</taxon>
        <taxon>Rhodobacterales</taxon>
        <taxon>Paracoccaceae</taxon>
        <taxon>Pseudooceanicola</taxon>
    </lineage>
</organism>
<dbReference type="PANTHER" id="PTHR42928">
    <property type="entry name" value="TRICARBOXYLATE-BINDING PROTEIN"/>
    <property type="match status" value="1"/>
</dbReference>
<keyword evidence="3" id="KW-1185">Reference proteome</keyword>
<reference evidence="2 3" key="1">
    <citation type="journal article" date="2018" name="Int. J. Syst. Evol. Microbiol.">
        <title>Pseudooceanicola lipolyticus sp. nov., a marine alphaproteobacterium, reclassification of Oceanicola flagellatus as Pseudooceanicola flagellatus comb. nov. and emended description of the genus Pseudooceanicola.</title>
        <authorList>
            <person name="Huang M.-M."/>
            <person name="Guo L.-L."/>
            <person name="Wu Y.-H."/>
            <person name="Lai Q.-L."/>
            <person name="Shao Z.-Z."/>
            <person name="Wang C.-S."/>
            <person name="Wu M."/>
            <person name="Xu X.-W."/>
        </authorList>
    </citation>
    <scope>NUCLEOTIDE SEQUENCE [LARGE SCALE GENOMIC DNA]</scope>
    <source>
        <strain evidence="2 3">157</strain>
    </source>
</reference>
<evidence type="ECO:0000313" key="2">
    <source>
        <dbReference type="EMBL" id="PJE37075.1"/>
    </source>
</evidence>
<proteinExistence type="inferred from homology"/>
<dbReference type="PIRSF" id="PIRSF017082">
    <property type="entry name" value="YflP"/>
    <property type="match status" value="1"/>
</dbReference>
<dbReference type="InterPro" id="IPR042100">
    <property type="entry name" value="Bug_dom1"/>
</dbReference>
<dbReference type="Gene3D" id="3.40.190.150">
    <property type="entry name" value="Bordetella uptake gene, domain 1"/>
    <property type="match status" value="1"/>
</dbReference>
<sequence>MTKDKKTAAGRRAFLAGGAAMAGMGALSITIPAPAWAQTWPRRPISLVVMYAAGGGTDAIMRKLAEEMSRAKGWTINVINKPGAVGGVATQFVAAARPDGYTLLGAANYNRFVRVLGHAEFVPWRDWLPMKAANAPASWSVRKDSPFQSMQDVIDAARANPGSVTISTSGTGGVWHEVSLILANIAGIELKYVPYKGGQPATLAGLQGEVDIAGGGLHEHIDLIRTGELRNLCHARASDVTLPDGTVLPSIGGIIPEAQKLLPVGATYNFMVQRNLPPEILQELADAFRAAASSEGFREMMERQFFELDVLVGEAADRQGALMETVTVDIFNKNKEAIGAEVKTAAELGLPAPEDFESWWPPADYTPPPIS</sequence>
<dbReference type="EMBL" id="PGTB01000023">
    <property type="protein sequence ID" value="PJE37075.1"/>
    <property type="molecule type" value="Genomic_DNA"/>
</dbReference>
<dbReference type="RefSeq" id="WP_100162173.1">
    <property type="nucleotide sequence ID" value="NZ_PGTB01000023.1"/>
</dbReference>
<comment type="caution">
    <text evidence="2">The sequence shown here is derived from an EMBL/GenBank/DDBJ whole genome shotgun (WGS) entry which is preliminary data.</text>
</comment>